<dbReference type="AlphaFoldDB" id="B9S402"/>
<dbReference type="GO" id="GO:0010468">
    <property type="term" value="P:regulation of gene expression"/>
    <property type="evidence" value="ECO:0000318"/>
    <property type="project" value="GO_Central"/>
</dbReference>
<dbReference type="PANTHER" id="PTHR13087">
    <property type="entry name" value="NF-KAPPA B ACTIVATING PROTEIN"/>
    <property type="match status" value="1"/>
</dbReference>
<evidence type="ECO:0000313" key="3">
    <source>
        <dbReference type="Proteomes" id="UP000008311"/>
    </source>
</evidence>
<dbReference type="InterPro" id="IPR040466">
    <property type="entry name" value="NKAP"/>
</dbReference>
<dbReference type="eggNOG" id="KOG2812">
    <property type="taxonomic scope" value="Eukaryota"/>
</dbReference>
<evidence type="ECO:0008006" key="4">
    <source>
        <dbReference type="Google" id="ProtNLM"/>
    </source>
</evidence>
<name>B9S402_RICCO</name>
<dbReference type="EMBL" id="EQ973863">
    <property type="protein sequence ID" value="EEF41683.1"/>
    <property type="molecule type" value="Genomic_DNA"/>
</dbReference>
<reference evidence="3" key="1">
    <citation type="journal article" date="2010" name="Nat. Biotechnol.">
        <title>Draft genome sequence of the oilseed species Ricinus communis.</title>
        <authorList>
            <person name="Chan A.P."/>
            <person name="Crabtree J."/>
            <person name="Zhao Q."/>
            <person name="Lorenzi H."/>
            <person name="Orvis J."/>
            <person name="Puiu D."/>
            <person name="Melake-Berhan A."/>
            <person name="Jones K.M."/>
            <person name="Redman J."/>
            <person name="Chen G."/>
            <person name="Cahoon E.B."/>
            <person name="Gedil M."/>
            <person name="Stanke M."/>
            <person name="Haas B.J."/>
            <person name="Wortman J.R."/>
            <person name="Fraser-Liggett C.M."/>
            <person name="Ravel J."/>
            <person name="Rabinowicz P.D."/>
        </authorList>
    </citation>
    <scope>NUCLEOTIDE SEQUENCE [LARGE SCALE GENOMIC DNA]</scope>
    <source>
        <strain evidence="3">cv. Hale</strain>
    </source>
</reference>
<dbReference type="Proteomes" id="UP000008311">
    <property type="component" value="Unassembled WGS sequence"/>
</dbReference>
<gene>
    <name evidence="2" type="ORF">RCOM_0557290</name>
</gene>
<sequence length="333" mass="37234">MAVTHRNPTPLPITTAAIPPTIVTMTITERPVANSTVQGGALIGRERIRNRKRIEFAGTKEAEEAEHEEKLHDIVYGILHLIRQGMRTTKIRFLKIKFMRFRRSQGRKRSLSSKCKTRSLSKENESESDEDESGSGDEIESLSDEDKNAQEEIIEKEQQKRRCRSGTGSKNSKKKRYEKESENSYSDEGSGSIIAAEGKSQADEMRKAKVDAEALIYREMIEAQPALDNESVVGPMPLPRAEGRISYGGALDLQGKCILPRGTTRCMPFVLGKKTKYSAEGKRALAMFNYEEKAKSEHKVMADLQRLMQCHIGQDVDPTHDPFSGKTTDGADA</sequence>
<dbReference type="STRING" id="3988.B9S402"/>
<evidence type="ECO:0000313" key="2">
    <source>
        <dbReference type="EMBL" id="EEF41683.1"/>
    </source>
</evidence>
<keyword evidence="3" id="KW-1185">Reference proteome</keyword>
<feature type="compositionally biased region" description="Basic residues" evidence="1">
    <location>
        <begin position="107"/>
        <end position="119"/>
    </location>
</feature>
<evidence type="ECO:0000256" key="1">
    <source>
        <dbReference type="SAM" id="MobiDB-lite"/>
    </source>
</evidence>
<proteinExistence type="predicted"/>
<accession>B9S402</accession>
<dbReference type="PANTHER" id="PTHR13087:SF0">
    <property type="entry name" value="NFKB ACTIVATING PROTEIN LIKE"/>
    <property type="match status" value="1"/>
</dbReference>
<protein>
    <recommendedName>
        <fullName evidence="4">NF-kappa-B-activating protein C-terminal domain-containing protein</fullName>
    </recommendedName>
</protein>
<dbReference type="GO" id="GO:0005634">
    <property type="term" value="C:nucleus"/>
    <property type="evidence" value="ECO:0000318"/>
    <property type="project" value="GO_Central"/>
</dbReference>
<dbReference type="InParanoid" id="B9S402"/>
<feature type="region of interest" description="Disordered" evidence="1">
    <location>
        <begin position="107"/>
        <end position="204"/>
    </location>
</feature>
<organism evidence="2 3">
    <name type="scientific">Ricinus communis</name>
    <name type="common">Castor bean</name>
    <dbReference type="NCBI Taxonomy" id="3988"/>
    <lineage>
        <taxon>Eukaryota</taxon>
        <taxon>Viridiplantae</taxon>
        <taxon>Streptophyta</taxon>
        <taxon>Embryophyta</taxon>
        <taxon>Tracheophyta</taxon>
        <taxon>Spermatophyta</taxon>
        <taxon>Magnoliopsida</taxon>
        <taxon>eudicotyledons</taxon>
        <taxon>Gunneridae</taxon>
        <taxon>Pentapetalae</taxon>
        <taxon>rosids</taxon>
        <taxon>fabids</taxon>
        <taxon>Malpighiales</taxon>
        <taxon>Euphorbiaceae</taxon>
        <taxon>Acalyphoideae</taxon>
        <taxon>Acalypheae</taxon>
        <taxon>Ricinus</taxon>
    </lineage>
</organism>
<feature type="compositionally biased region" description="Basic and acidic residues" evidence="1">
    <location>
        <begin position="144"/>
        <end position="160"/>
    </location>
</feature>
<feature type="compositionally biased region" description="Acidic residues" evidence="1">
    <location>
        <begin position="126"/>
        <end position="143"/>
    </location>
</feature>